<reference evidence="2" key="1">
    <citation type="submission" date="2018-05" db="EMBL/GenBank/DDBJ databases">
        <authorList>
            <person name="Lanie J.A."/>
            <person name="Ng W.-L."/>
            <person name="Kazmierczak K.M."/>
            <person name="Andrzejewski T.M."/>
            <person name="Davidsen T.M."/>
            <person name="Wayne K.J."/>
            <person name="Tettelin H."/>
            <person name="Glass J.I."/>
            <person name="Rusch D."/>
            <person name="Podicherti R."/>
            <person name="Tsui H.-C.T."/>
            <person name="Winkler M.E."/>
        </authorList>
    </citation>
    <scope>NUCLEOTIDE SEQUENCE</scope>
</reference>
<feature type="transmembrane region" description="Helical" evidence="1">
    <location>
        <begin position="7"/>
        <end position="26"/>
    </location>
</feature>
<name>A0A381Z426_9ZZZZ</name>
<proteinExistence type="predicted"/>
<dbReference type="AlphaFoldDB" id="A0A381Z426"/>
<dbReference type="EMBL" id="UINC01019879">
    <property type="protein sequence ID" value="SVA84028.1"/>
    <property type="molecule type" value="Genomic_DNA"/>
</dbReference>
<dbReference type="GO" id="GO:0004497">
    <property type="term" value="F:monooxygenase activity"/>
    <property type="evidence" value="ECO:0007669"/>
    <property type="project" value="InterPro"/>
</dbReference>
<accession>A0A381Z426</accession>
<evidence type="ECO:0000313" key="2">
    <source>
        <dbReference type="EMBL" id="SVA84028.1"/>
    </source>
</evidence>
<dbReference type="SUPFAM" id="SSF51905">
    <property type="entry name" value="FAD/NAD(P)-binding domain"/>
    <property type="match status" value="1"/>
</dbReference>
<protein>
    <recommendedName>
        <fullName evidence="3">Tryptophan halogenase</fullName>
    </recommendedName>
</protein>
<dbReference type="PANTHER" id="PTHR43747">
    <property type="entry name" value="FAD-BINDING PROTEIN"/>
    <property type="match status" value="1"/>
</dbReference>
<organism evidence="2">
    <name type="scientific">marine metagenome</name>
    <dbReference type="NCBI Taxonomy" id="408172"/>
    <lineage>
        <taxon>unclassified sequences</taxon>
        <taxon>metagenomes</taxon>
        <taxon>ecological metagenomes</taxon>
    </lineage>
</organism>
<dbReference type="Pfam" id="PF04820">
    <property type="entry name" value="Trp_halogenase"/>
    <property type="match status" value="2"/>
</dbReference>
<dbReference type="InterPro" id="IPR050816">
    <property type="entry name" value="Flavin-dep_Halogenase_NPB"/>
</dbReference>
<keyword evidence="1" id="KW-0472">Membrane</keyword>
<dbReference type="PANTHER" id="PTHR43747:SF4">
    <property type="entry name" value="FLAVIN-DEPENDENT TRYPTOPHAN HALOGENASE"/>
    <property type="match status" value="1"/>
</dbReference>
<keyword evidence="1" id="KW-0812">Transmembrane</keyword>
<sequence>MKSKVKSIVVVGGGVGGWFSAAWMAVKHPNIKVTLIESDKVGIIGVGESTLPQLGTMMKEIGLEERDWMSHTNSIYKLGNKFVGWNIEGKRDHATNHFWCSRWDEQYYGFSYALPEKKITSGLYHPLEKEDLFRNSKGQPGVDDKWNDYWLQLLRDGRKNQWEMAQDMQEGTYLMDYNKAPYDWDDNLLVGTWQGVTYHVDANRFPEIIREKVAIPHGVNHIHGHINDIKKDDDGYIRSVVTEEGEEFEADLFLDCTGFARVLTKTMDVEWIPMPEITTTSLVVAPIKYKDVKKEFRPYTMSNAMDEGWLFVIPLYNRMGSGYVYDSSEISKEDAMKKYKKYWEGYEFIQEPQHMSWDAGKYKTQWNKNLVSIGMCGSMIEPMEANILGIAQAGFQLCSNLIARAEEKDEVIGRGSLHAYNRNIDWLVETIKRFILFHYTLTDREDTPFWKKMKQMGIDEKHKEACWREYRIPANNAESGVPDFMWAMMAVAMNKFDDDIKLNTKPHLMEQANEKFSWLRTSSKRNGVNAPNAYEWHKKVLFGGKSHDEVLQENLKKYSKAK</sequence>
<evidence type="ECO:0000256" key="1">
    <source>
        <dbReference type="SAM" id="Phobius"/>
    </source>
</evidence>
<dbReference type="InterPro" id="IPR036188">
    <property type="entry name" value="FAD/NAD-bd_sf"/>
</dbReference>
<keyword evidence="1" id="KW-1133">Transmembrane helix</keyword>
<evidence type="ECO:0008006" key="3">
    <source>
        <dbReference type="Google" id="ProtNLM"/>
    </source>
</evidence>
<gene>
    <name evidence="2" type="ORF">METZ01_LOCUS136882</name>
</gene>
<dbReference type="Gene3D" id="3.50.50.60">
    <property type="entry name" value="FAD/NAD(P)-binding domain"/>
    <property type="match status" value="1"/>
</dbReference>
<dbReference type="InterPro" id="IPR006905">
    <property type="entry name" value="Flavin_halogenase"/>
</dbReference>